<dbReference type="InterPro" id="IPR001128">
    <property type="entry name" value="Cyt_P450"/>
</dbReference>
<evidence type="ECO:0000256" key="2">
    <source>
        <dbReference type="ARBA" id="ARBA00005179"/>
    </source>
</evidence>
<evidence type="ECO:0000256" key="1">
    <source>
        <dbReference type="ARBA" id="ARBA00001971"/>
    </source>
</evidence>
<dbReference type="OrthoDB" id="6692864at2759"/>
<dbReference type="PRINTS" id="PR00385">
    <property type="entry name" value="P450"/>
</dbReference>
<dbReference type="EMBL" id="KZ857395">
    <property type="protein sequence ID" value="RDX51381.1"/>
    <property type="molecule type" value="Genomic_DNA"/>
</dbReference>
<dbReference type="STRING" id="139420.A0A371DFQ0"/>
<keyword evidence="9" id="KW-0812">Transmembrane</keyword>
<feature type="transmembrane region" description="Helical" evidence="9">
    <location>
        <begin position="75"/>
        <end position="99"/>
    </location>
</feature>
<dbReference type="SUPFAM" id="SSF48264">
    <property type="entry name" value="Cytochrome P450"/>
    <property type="match status" value="1"/>
</dbReference>
<keyword evidence="7 10" id="KW-0503">Monooxygenase</keyword>
<dbReference type="InterPro" id="IPR002403">
    <property type="entry name" value="Cyt_P450_E_grp-IV"/>
</dbReference>
<feature type="binding site" description="axial binding residue" evidence="8">
    <location>
        <position position="533"/>
    </location>
    <ligand>
        <name>heme</name>
        <dbReference type="ChEBI" id="CHEBI:30413"/>
    </ligand>
    <ligandPart>
        <name>Fe</name>
        <dbReference type="ChEBI" id="CHEBI:18248"/>
    </ligandPart>
</feature>
<keyword evidence="11" id="KW-1185">Reference proteome</keyword>
<keyword evidence="8" id="KW-0349">Heme</keyword>
<keyword evidence="9" id="KW-0472">Membrane</keyword>
<dbReference type="InterPro" id="IPR036396">
    <property type="entry name" value="Cyt_P450_sf"/>
</dbReference>
<sequence>MDDASRLLKPGQSSRRIAYAPMSLREVSPLTLPLALIAHQVFRRYETYRVAVHLSLLLAPPALVAAYVARSQPYSAFLTVFGNAFLSYLAVLAISVVVYRLSPFHPLADYPGPVWRRVSMIGPAAATVSGNRHRTFADMHKRYGDIVRTGPNELSIVDPTFVEPLLGAGGLPKGPNHIGGNMSEDTNLVGIVDIPYHLQRRRPWNRGLKQSALKEYEPLLAERAQLLVQRLGDQSGSADLGLWLKYFGYDFMCDMAFGGGSELLRNGDKNNVWAIIEEGMVVCTVLHTLPWLGIYLGKIPSVVKPMLLLQENGRQMAKARLERGSKTRDLYHYLASSSSCCNEDLPDKRLPAIRELADDGILTVVAGSDTASMTMTNVFYCLLTHPEAYAKLQAEIDKFYPAGELASETKHHRDMHYLHAVINEALRLYPPVPLGSQRRVPHSGAPVVVGSTYVVLPPGTVVYLPPWILHRDPRNFSFPDAFWPERWLITSGQLRHEDAQPPSSAKGATKMDISGFVHNEAAFTPFSIGPMNCPGKGLAMLEMRTVIVSLMKNFRFRLRDGWDPAKFEEGLKDYFLVARPELPVTIERRL</sequence>
<evidence type="ECO:0000256" key="8">
    <source>
        <dbReference type="PIRSR" id="PIRSR602403-1"/>
    </source>
</evidence>
<keyword evidence="9" id="KW-1133">Transmembrane helix</keyword>
<dbReference type="Pfam" id="PF00067">
    <property type="entry name" value="p450"/>
    <property type="match status" value="1"/>
</dbReference>
<dbReference type="Proteomes" id="UP000256964">
    <property type="component" value="Unassembled WGS sequence"/>
</dbReference>
<evidence type="ECO:0000313" key="11">
    <source>
        <dbReference type="Proteomes" id="UP000256964"/>
    </source>
</evidence>
<dbReference type="GO" id="GO:0016705">
    <property type="term" value="F:oxidoreductase activity, acting on paired donors, with incorporation or reduction of molecular oxygen"/>
    <property type="evidence" value="ECO:0007669"/>
    <property type="project" value="InterPro"/>
</dbReference>
<proteinExistence type="inferred from homology"/>
<keyword evidence="4 8" id="KW-0479">Metal-binding</keyword>
<dbReference type="AlphaFoldDB" id="A0A371DFQ0"/>
<comment type="cofactor">
    <cofactor evidence="1 8">
        <name>heme</name>
        <dbReference type="ChEBI" id="CHEBI:30413"/>
    </cofactor>
</comment>
<reference evidence="10 11" key="1">
    <citation type="journal article" date="2018" name="Biotechnol. Biofuels">
        <title>Integrative visual omics of the white-rot fungus Polyporus brumalis exposes the biotechnological potential of its oxidative enzymes for delignifying raw plant biomass.</title>
        <authorList>
            <person name="Miyauchi S."/>
            <person name="Rancon A."/>
            <person name="Drula E."/>
            <person name="Hage H."/>
            <person name="Chaduli D."/>
            <person name="Favel A."/>
            <person name="Grisel S."/>
            <person name="Henrissat B."/>
            <person name="Herpoel-Gimbert I."/>
            <person name="Ruiz-Duenas F.J."/>
            <person name="Chevret D."/>
            <person name="Hainaut M."/>
            <person name="Lin J."/>
            <person name="Wang M."/>
            <person name="Pangilinan J."/>
            <person name="Lipzen A."/>
            <person name="Lesage-Meessen L."/>
            <person name="Navarro D."/>
            <person name="Riley R."/>
            <person name="Grigoriev I.V."/>
            <person name="Zhou S."/>
            <person name="Raouche S."/>
            <person name="Rosso M.N."/>
        </authorList>
    </citation>
    <scope>NUCLEOTIDE SEQUENCE [LARGE SCALE GENOMIC DNA]</scope>
    <source>
        <strain evidence="10 11">BRFM 1820</strain>
    </source>
</reference>
<accession>A0A371DFQ0</accession>
<keyword evidence="5" id="KW-0560">Oxidoreductase</keyword>
<keyword evidence="6 8" id="KW-0408">Iron</keyword>
<organism evidence="10 11">
    <name type="scientific">Lentinus brumalis</name>
    <dbReference type="NCBI Taxonomy" id="2498619"/>
    <lineage>
        <taxon>Eukaryota</taxon>
        <taxon>Fungi</taxon>
        <taxon>Dikarya</taxon>
        <taxon>Basidiomycota</taxon>
        <taxon>Agaricomycotina</taxon>
        <taxon>Agaricomycetes</taxon>
        <taxon>Polyporales</taxon>
        <taxon>Polyporaceae</taxon>
        <taxon>Lentinus</taxon>
    </lineage>
</organism>
<comment type="similarity">
    <text evidence="3">Belongs to the cytochrome P450 family.</text>
</comment>
<gene>
    <name evidence="10" type="ORF">OH76DRAFT_1506430</name>
</gene>
<protein>
    <submittedName>
        <fullName evidence="10">High nitrogen upregulated cytochrome P450 monooxygenase 2</fullName>
    </submittedName>
</protein>
<comment type="pathway">
    <text evidence="2">Secondary metabolite biosynthesis.</text>
</comment>
<dbReference type="PANTHER" id="PTHR24305:SF187">
    <property type="entry name" value="P450, PUTATIVE (EUROFUNG)-RELATED"/>
    <property type="match status" value="1"/>
</dbReference>
<evidence type="ECO:0000256" key="3">
    <source>
        <dbReference type="ARBA" id="ARBA00010617"/>
    </source>
</evidence>
<dbReference type="GO" id="GO:0020037">
    <property type="term" value="F:heme binding"/>
    <property type="evidence" value="ECO:0007669"/>
    <property type="project" value="InterPro"/>
</dbReference>
<evidence type="ECO:0000313" key="10">
    <source>
        <dbReference type="EMBL" id="RDX51381.1"/>
    </source>
</evidence>
<dbReference type="GO" id="GO:0004497">
    <property type="term" value="F:monooxygenase activity"/>
    <property type="evidence" value="ECO:0007669"/>
    <property type="project" value="UniProtKB-KW"/>
</dbReference>
<dbReference type="PRINTS" id="PR00465">
    <property type="entry name" value="EP450IV"/>
</dbReference>
<evidence type="ECO:0000256" key="5">
    <source>
        <dbReference type="ARBA" id="ARBA00023002"/>
    </source>
</evidence>
<evidence type="ECO:0000256" key="6">
    <source>
        <dbReference type="ARBA" id="ARBA00023004"/>
    </source>
</evidence>
<evidence type="ECO:0000256" key="4">
    <source>
        <dbReference type="ARBA" id="ARBA00022723"/>
    </source>
</evidence>
<dbReference type="Gene3D" id="1.10.630.10">
    <property type="entry name" value="Cytochrome P450"/>
    <property type="match status" value="1"/>
</dbReference>
<evidence type="ECO:0000256" key="7">
    <source>
        <dbReference type="ARBA" id="ARBA00023033"/>
    </source>
</evidence>
<name>A0A371DFQ0_9APHY</name>
<evidence type="ECO:0000256" key="9">
    <source>
        <dbReference type="SAM" id="Phobius"/>
    </source>
</evidence>
<dbReference type="InterPro" id="IPR050121">
    <property type="entry name" value="Cytochrome_P450_monoxygenase"/>
</dbReference>
<dbReference type="GO" id="GO:0005506">
    <property type="term" value="F:iron ion binding"/>
    <property type="evidence" value="ECO:0007669"/>
    <property type="project" value="InterPro"/>
</dbReference>
<feature type="transmembrane region" description="Helical" evidence="9">
    <location>
        <begin position="50"/>
        <end position="69"/>
    </location>
</feature>
<dbReference type="PANTHER" id="PTHR24305">
    <property type="entry name" value="CYTOCHROME P450"/>
    <property type="match status" value="1"/>
</dbReference>